<evidence type="ECO:0000256" key="1">
    <source>
        <dbReference type="SAM" id="MobiDB-lite"/>
    </source>
</evidence>
<evidence type="ECO:0000256" key="2">
    <source>
        <dbReference type="SAM" id="Phobius"/>
    </source>
</evidence>
<feature type="compositionally biased region" description="Basic and acidic residues" evidence="1">
    <location>
        <begin position="246"/>
        <end position="262"/>
    </location>
</feature>
<feature type="transmembrane region" description="Helical" evidence="2">
    <location>
        <begin position="26"/>
        <end position="48"/>
    </location>
</feature>
<accession>A0A381QNQ0</accession>
<reference evidence="3" key="1">
    <citation type="submission" date="2018-05" db="EMBL/GenBank/DDBJ databases">
        <authorList>
            <person name="Lanie J.A."/>
            <person name="Ng W.-L."/>
            <person name="Kazmierczak K.M."/>
            <person name="Andrzejewski T.M."/>
            <person name="Davidsen T.M."/>
            <person name="Wayne K.J."/>
            <person name="Tettelin H."/>
            <person name="Glass J.I."/>
            <person name="Rusch D."/>
            <person name="Podicherti R."/>
            <person name="Tsui H.-C.T."/>
            <person name="Winkler M.E."/>
        </authorList>
    </citation>
    <scope>NUCLEOTIDE SEQUENCE</scope>
</reference>
<dbReference type="EMBL" id="UINC01001449">
    <property type="protein sequence ID" value="SUZ81005.1"/>
    <property type="molecule type" value="Genomic_DNA"/>
</dbReference>
<proteinExistence type="predicted"/>
<evidence type="ECO:0000313" key="3">
    <source>
        <dbReference type="EMBL" id="SUZ81005.1"/>
    </source>
</evidence>
<organism evidence="3">
    <name type="scientific">marine metagenome</name>
    <dbReference type="NCBI Taxonomy" id="408172"/>
    <lineage>
        <taxon>unclassified sequences</taxon>
        <taxon>metagenomes</taxon>
        <taxon>ecological metagenomes</taxon>
    </lineage>
</organism>
<name>A0A381QNQ0_9ZZZZ</name>
<keyword evidence="2" id="KW-1133">Transmembrane helix</keyword>
<dbReference type="AlphaFoldDB" id="A0A381QNQ0"/>
<keyword evidence="2" id="KW-0812">Transmembrane</keyword>
<keyword evidence="2" id="KW-0472">Membrane</keyword>
<feature type="compositionally biased region" description="Low complexity" evidence="1">
    <location>
        <begin position="263"/>
        <end position="276"/>
    </location>
</feature>
<gene>
    <name evidence="3" type="ORF">METZ01_LOCUS33859</name>
</gene>
<protein>
    <submittedName>
        <fullName evidence="3">Uncharacterized protein</fullName>
    </submittedName>
</protein>
<sequence length="276" mass="30308">MTEPIRTDRSQGGGAPKQQVAAHRRALTLGIGISAVLHILLVVLYSAVMTQWIPRVTVVGVDSPSQPSSDMRIVRVVEIQIPELIVETPEELPETEEIVVEVADVGPAPVEIPVELGEPPSNRRAAEVLKVTSSDTRLWREAVPEAFELTDAERMELALAGRLEIWSDSVALALEAEMALTDWTTTDSQGRRWGFTPGQIHLGGLTLPLPFYFGGNAWERDQWARRAWEEMDILNGANTQAVRSSWSERAEAIRRRQDRNRNGNDAAADSTGGSGG</sequence>
<feature type="region of interest" description="Disordered" evidence="1">
    <location>
        <begin position="245"/>
        <end position="276"/>
    </location>
</feature>